<comment type="caution">
    <text evidence="1">The sequence shown here is derived from an EMBL/GenBank/DDBJ whole genome shotgun (WGS) entry which is preliminary data.</text>
</comment>
<proteinExistence type="predicted"/>
<dbReference type="EMBL" id="MNCJ02000318">
    <property type="protein sequence ID" value="KAF5813626.1"/>
    <property type="molecule type" value="Genomic_DNA"/>
</dbReference>
<accession>A0A9K3JDH9</accession>
<reference evidence="1" key="2">
    <citation type="submission" date="2020-06" db="EMBL/GenBank/DDBJ databases">
        <title>Helianthus annuus Genome sequencing and assembly Release 2.</title>
        <authorList>
            <person name="Gouzy J."/>
            <person name="Langlade N."/>
            <person name="Munos S."/>
        </authorList>
    </citation>
    <scope>NUCLEOTIDE SEQUENCE</scope>
    <source>
        <tissue evidence="1">Leaves</tissue>
    </source>
</reference>
<name>A0A9K3JDH9_HELAN</name>
<sequence length="218" mass="24970">MYDRLRVGAVAGGRYPEGNVCRFHEIVGAVGCERRKVLFGVTRNDATVVVVMEEISQQVFWPEDLRRPFGHFGPLKDIYLPRDYYSGGYKEQFDALKEKVVFGTDMGTERLGMEAIKAEMGGFEILNWGEDRRFNEMRSNFGKLAVFWIFQAIRVWTLDILGFHCLSGSLPSWVKAAFYLSFNCIIEIFLKKKHWAGSPCKPQICCSLNQDRNPSCKS</sequence>
<dbReference type="AlphaFoldDB" id="A0A9K3JDH9"/>
<gene>
    <name evidence="1" type="ORF">HanXRQr2_Chr03g0100831</name>
</gene>
<dbReference type="Gramene" id="mRNA:HanXRQr2_Chr03g0100831">
    <property type="protein sequence ID" value="mRNA:HanXRQr2_Chr03g0100831"/>
    <property type="gene ID" value="HanXRQr2_Chr03g0100831"/>
</dbReference>
<dbReference type="Pfam" id="PF06966">
    <property type="entry name" value="DUF1295"/>
    <property type="match status" value="1"/>
</dbReference>
<evidence type="ECO:0000313" key="1">
    <source>
        <dbReference type="EMBL" id="KAF5813626.1"/>
    </source>
</evidence>
<evidence type="ECO:0000313" key="2">
    <source>
        <dbReference type="Proteomes" id="UP000215914"/>
    </source>
</evidence>
<keyword evidence="2" id="KW-1185">Reference proteome</keyword>
<dbReference type="InterPro" id="IPR010721">
    <property type="entry name" value="UstE-like"/>
</dbReference>
<protein>
    <submittedName>
        <fullName evidence="1">Uncharacterized protein</fullName>
    </submittedName>
</protein>
<dbReference type="Proteomes" id="UP000215914">
    <property type="component" value="Unassembled WGS sequence"/>
</dbReference>
<reference evidence="1" key="1">
    <citation type="journal article" date="2017" name="Nature">
        <title>The sunflower genome provides insights into oil metabolism, flowering and Asterid evolution.</title>
        <authorList>
            <person name="Badouin H."/>
            <person name="Gouzy J."/>
            <person name="Grassa C.J."/>
            <person name="Murat F."/>
            <person name="Staton S.E."/>
            <person name="Cottret L."/>
            <person name="Lelandais-Briere C."/>
            <person name="Owens G.L."/>
            <person name="Carrere S."/>
            <person name="Mayjonade B."/>
            <person name="Legrand L."/>
            <person name="Gill N."/>
            <person name="Kane N.C."/>
            <person name="Bowers J.E."/>
            <person name="Hubner S."/>
            <person name="Bellec A."/>
            <person name="Berard A."/>
            <person name="Berges H."/>
            <person name="Blanchet N."/>
            <person name="Boniface M.C."/>
            <person name="Brunel D."/>
            <person name="Catrice O."/>
            <person name="Chaidir N."/>
            <person name="Claudel C."/>
            <person name="Donnadieu C."/>
            <person name="Faraut T."/>
            <person name="Fievet G."/>
            <person name="Helmstetter N."/>
            <person name="King M."/>
            <person name="Knapp S.J."/>
            <person name="Lai Z."/>
            <person name="Le Paslier M.C."/>
            <person name="Lippi Y."/>
            <person name="Lorenzon L."/>
            <person name="Mandel J.R."/>
            <person name="Marage G."/>
            <person name="Marchand G."/>
            <person name="Marquand E."/>
            <person name="Bret-Mestries E."/>
            <person name="Morien E."/>
            <person name="Nambeesan S."/>
            <person name="Nguyen T."/>
            <person name="Pegot-Espagnet P."/>
            <person name="Pouilly N."/>
            <person name="Raftis F."/>
            <person name="Sallet E."/>
            <person name="Schiex T."/>
            <person name="Thomas J."/>
            <person name="Vandecasteele C."/>
            <person name="Vares D."/>
            <person name="Vear F."/>
            <person name="Vautrin S."/>
            <person name="Crespi M."/>
            <person name="Mangin B."/>
            <person name="Burke J.M."/>
            <person name="Salse J."/>
            <person name="Munos S."/>
            <person name="Vincourt P."/>
            <person name="Rieseberg L.H."/>
            <person name="Langlade N.B."/>
        </authorList>
    </citation>
    <scope>NUCLEOTIDE SEQUENCE</scope>
    <source>
        <tissue evidence="1">Leaves</tissue>
    </source>
</reference>
<organism evidence="1 2">
    <name type="scientific">Helianthus annuus</name>
    <name type="common">Common sunflower</name>
    <dbReference type="NCBI Taxonomy" id="4232"/>
    <lineage>
        <taxon>Eukaryota</taxon>
        <taxon>Viridiplantae</taxon>
        <taxon>Streptophyta</taxon>
        <taxon>Embryophyta</taxon>
        <taxon>Tracheophyta</taxon>
        <taxon>Spermatophyta</taxon>
        <taxon>Magnoliopsida</taxon>
        <taxon>eudicotyledons</taxon>
        <taxon>Gunneridae</taxon>
        <taxon>Pentapetalae</taxon>
        <taxon>asterids</taxon>
        <taxon>campanulids</taxon>
        <taxon>Asterales</taxon>
        <taxon>Asteraceae</taxon>
        <taxon>Asteroideae</taxon>
        <taxon>Heliantheae alliance</taxon>
        <taxon>Heliantheae</taxon>
        <taxon>Helianthus</taxon>
    </lineage>
</organism>